<protein>
    <recommendedName>
        <fullName evidence="2">N-acetyltransferase domain-containing protein</fullName>
    </recommendedName>
</protein>
<evidence type="ECO:0000313" key="4">
    <source>
        <dbReference type="Proteomes" id="UP001142055"/>
    </source>
</evidence>
<feature type="region of interest" description="Disordered" evidence="1">
    <location>
        <begin position="223"/>
        <end position="248"/>
    </location>
</feature>
<dbReference type="PANTHER" id="PTHR47237">
    <property type="entry name" value="SLL0310 PROTEIN"/>
    <property type="match status" value="1"/>
</dbReference>
<feature type="compositionally biased region" description="Basic and acidic residues" evidence="1">
    <location>
        <begin position="265"/>
        <end position="277"/>
    </location>
</feature>
<sequence>MPIQAAQYKIRHLRRHEIEQLLQLCKAEGRHMGTVTEVQTWMQIDPRGFFVAVTKQGQIIGSCCGMRLSPSHGYVGMYVVDKAFRGLGIGKEVWDAAMKHLGTRNNGLSAVEHLFTLYRDKAGFSHVTEWTVDLWRLDNMEIIFHCKHHQQRLQRNSRPINLKLDHLMFEYYRNSGMCGQLGSCDVNRIDTFDDQCNFFCLMHEYENILRKYRRQRQRMNCGESNTMQTTVVNNNNNNNNTETSDDESYGFSSLFFDEEVVRSSESHEIDDQDLRSDDENDDDCSSEMVLVPPNQMDLIELYSHMMEFGLKMPSYCNSYQCSSGKLRTVMLNGNDQLVEDVVEYDRRMHSYDRNQIVRLTLAEDNCLTRVALLGQTVVGYSCVKPNLQNMWIITPLYADNEYVARLLMLDLVTDLTFIRQYRYDPKMSSSIVLKTPSNNHRSAEMLKSLGFIKQDYSLRRCYTKQIFEVPTNSIYALHTSVFCTE</sequence>
<dbReference type="Gene3D" id="3.40.630.90">
    <property type="match status" value="1"/>
</dbReference>
<evidence type="ECO:0000256" key="1">
    <source>
        <dbReference type="SAM" id="MobiDB-lite"/>
    </source>
</evidence>
<dbReference type="Pfam" id="PF00583">
    <property type="entry name" value="Acetyltransf_1"/>
    <property type="match status" value="1"/>
</dbReference>
<dbReference type="InterPro" id="IPR016181">
    <property type="entry name" value="Acyl_CoA_acyltransferase"/>
</dbReference>
<evidence type="ECO:0000313" key="3">
    <source>
        <dbReference type="EMBL" id="KAJ6216468.1"/>
    </source>
</evidence>
<dbReference type="EMBL" id="JAPWDV010000003">
    <property type="protein sequence ID" value="KAJ6216468.1"/>
    <property type="molecule type" value="Genomic_DNA"/>
</dbReference>
<organism evidence="3 4">
    <name type="scientific">Blomia tropicalis</name>
    <name type="common">Mite</name>
    <dbReference type="NCBI Taxonomy" id="40697"/>
    <lineage>
        <taxon>Eukaryota</taxon>
        <taxon>Metazoa</taxon>
        <taxon>Ecdysozoa</taxon>
        <taxon>Arthropoda</taxon>
        <taxon>Chelicerata</taxon>
        <taxon>Arachnida</taxon>
        <taxon>Acari</taxon>
        <taxon>Acariformes</taxon>
        <taxon>Sarcoptiformes</taxon>
        <taxon>Astigmata</taxon>
        <taxon>Glycyphagoidea</taxon>
        <taxon>Echimyopodidae</taxon>
        <taxon>Blomia</taxon>
    </lineage>
</organism>
<name>A0A9Q0LXS9_BLOTA</name>
<feature type="region of interest" description="Disordered" evidence="1">
    <location>
        <begin position="265"/>
        <end position="284"/>
    </location>
</feature>
<dbReference type="Gene3D" id="3.40.630.30">
    <property type="match status" value="1"/>
</dbReference>
<comment type="caution">
    <text evidence="3">The sequence shown here is derived from an EMBL/GenBank/DDBJ whole genome shotgun (WGS) entry which is preliminary data.</text>
</comment>
<dbReference type="InterPro" id="IPR041496">
    <property type="entry name" value="YitH/HolE_GNAT"/>
</dbReference>
<dbReference type="OMA" id="IGSCCGM"/>
<dbReference type="CDD" id="cd04301">
    <property type="entry name" value="NAT_SF"/>
    <property type="match status" value="1"/>
</dbReference>
<dbReference type="PROSITE" id="PS51186">
    <property type="entry name" value="GNAT"/>
    <property type="match status" value="1"/>
</dbReference>
<dbReference type="AlphaFoldDB" id="A0A9Q0LXS9"/>
<reference evidence="3" key="1">
    <citation type="submission" date="2022-12" db="EMBL/GenBank/DDBJ databases">
        <title>Genome assemblies of Blomia tropicalis.</title>
        <authorList>
            <person name="Cui Y."/>
        </authorList>
    </citation>
    <scope>NUCLEOTIDE SEQUENCE</scope>
    <source>
        <tissue evidence="3">Adult mites</tissue>
    </source>
</reference>
<keyword evidence="4" id="KW-1185">Reference proteome</keyword>
<dbReference type="InterPro" id="IPR000182">
    <property type="entry name" value="GNAT_dom"/>
</dbReference>
<dbReference type="Pfam" id="PF18014">
    <property type="entry name" value="Acetyltransf_18"/>
    <property type="match status" value="1"/>
</dbReference>
<dbReference type="OrthoDB" id="6511097at2759"/>
<dbReference type="GO" id="GO:0016747">
    <property type="term" value="F:acyltransferase activity, transferring groups other than amino-acyl groups"/>
    <property type="evidence" value="ECO:0007669"/>
    <property type="project" value="InterPro"/>
</dbReference>
<feature type="domain" description="N-acetyltransferase" evidence="2">
    <location>
        <begin position="8"/>
        <end position="149"/>
    </location>
</feature>
<dbReference type="PANTHER" id="PTHR47237:SF1">
    <property type="entry name" value="SLL0310 PROTEIN"/>
    <property type="match status" value="1"/>
</dbReference>
<dbReference type="InterPro" id="IPR052729">
    <property type="entry name" value="Acyl/Acetyltrans_Enzymes"/>
</dbReference>
<dbReference type="SUPFAM" id="SSF55729">
    <property type="entry name" value="Acyl-CoA N-acyltransferases (Nat)"/>
    <property type="match status" value="1"/>
</dbReference>
<evidence type="ECO:0000259" key="2">
    <source>
        <dbReference type="PROSITE" id="PS51186"/>
    </source>
</evidence>
<gene>
    <name evidence="3" type="ORF">RDWZM_007625</name>
</gene>
<accession>A0A9Q0LXS9</accession>
<feature type="compositionally biased region" description="Polar residues" evidence="1">
    <location>
        <begin position="223"/>
        <end position="232"/>
    </location>
</feature>
<dbReference type="Proteomes" id="UP001142055">
    <property type="component" value="Chromosome 3"/>
</dbReference>
<proteinExistence type="predicted"/>